<evidence type="ECO:0000256" key="5">
    <source>
        <dbReference type="RuleBase" id="RU003801"/>
    </source>
</evidence>
<protein>
    <recommendedName>
        <fullName evidence="6">Choline/carnitine acyltransferase domain-containing protein</fullName>
    </recommendedName>
</protein>
<organism evidence="7">
    <name type="scientific">Photinus pyralis</name>
    <name type="common">Common eastern firefly</name>
    <name type="synonym">Lampyris pyralis</name>
    <dbReference type="NCBI Taxonomy" id="7054"/>
    <lineage>
        <taxon>Eukaryota</taxon>
        <taxon>Metazoa</taxon>
        <taxon>Ecdysozoa</taxon>
        <taxon>Arthropoda</taxon>
        <taxon>Hexapoda</taxon>
        <taxon>Insecta</taxon>
        <taxon>Pterygota</taxon>
        <taxon>Neoptera</taxon>
        <taxon>Endopterygota</taxon>
        <taxon>Coleoptera</taxon>
        <taxon>Polyphaga</taxon>
        <taxon>Elateriformia</taxon>
        <taxon>Elateroidea</taxon>
        <taxon>Lampyridae</taxon>
        <taxon>Lampyrinae</taxon>
        <taxon>Photinus</taxon>
    </lineage>
</organism>
<dbReference type="Gene3D" id="3.30.559.10">
    <property type="entry name" value="Chloramphenicol acetyltransferase-like domain"/>
    <property type="match status" value="1"/>
</dbReference>
<dbReference type="GO" id="GO:0019254">
    <property type="term" value="P:carnitine metabolic process, CoA-linked"/>
    <property type="evidence" value="ECO:0007669"/>
    <property type="project" value="TreeGrafter"/>
</dbReference>
<dbReference type="FunFam" id="3.30.559.70:FF:000010">
    <property type="entry name" value="Carnitine O-Acetyl-Transferase, isoform B"/>
    <property type="match status" value="1"/>
</dbReference>
<dbReference type="Pfam" id="PF00755">
    <property type="entry name" value="Carn_acyltransf"/>
    <property type="match status" value="1"/>
</dbReference>
<keyword evidence="2 5" id="KW-0808">Transferase</keyword>
<accession>A0A1Y1N152</accession>
<dbReference type="PROSITE" id="PS00440">
    <property type="entry name" value="ACYLTRANSF_C_2"/>
    <property type="match status" value="1"/>
</dbReference>
<dbReference type="InterPro" id="IPR042231">
    <property type="entry name" value="Cho/carn_acyl_trans_2"/>
</dbReference>
<proteinExistence type="inferred from homology"/>
<dbReference type="SUPFAM" id="SSF52777">
    <property type="entry name" value="CoA-dependent acyltransferases"/>
    <property type="match status" value="2"/>
</dbReference>
<dbReference type="GeneID" id="116171469"/>
<comment type="similarity">
    <text evidence="1 5">Belongs to the carnitine/choline acetyltransferase family.</text>
</comment>
<dbReference type="InterPro" id="IPR039551">
    <property type="entry name" value="Cho/carn_acyl_trans"/>
</dbReference>
<name>A0A1Y1N152_PHOPY</name>
<dbReference type="Gene3D" id="3.30.559.70">
    <property type="entry name" value="Choline/Carnitine o-acyltransferase, domain 2"/>
    <property type="match status" value="1"/>
</dbReference>
<keyword evidence="3 5" id="KW-0012">Acyltransferase</keyword>
<dbReference type="PANTHER" id="PTHR22589">
    <property type="entry name" value="CARNITINE O-ACYLTRANSFERASE"/>
    <property type="match status" value="1"/>
</dbReference>
<dbReference type="GO" id="GO:0004092">
    <property type="term" value="F:carnitine O-acetyltransferase activity"/>
    <property type="evidence" value="ECO:0007669"/>
    <property type="project" value="TreeGrafter"/>
</dbReference>
<dbReference type="GO" id="GO:0005777">
    <property type="term" value="C:peroxisome"/>
    <property type="evidence" value="ECO:0007669"/>
    <property type="project" value="TreeGrafter"/>
</dbReference>
<sequence length="625" mass="70555">MLRVSLSRAPTKAWMQQLVSANLVKSSTRTLASNPNPQNLPKQPLPKLQATLEKYLQTLTPLLSNEEHAVTTKLVKEFECSATADTLQKYLEQRAKCKLNWLEEWWLNTAYLGFRYPVVVHSSPGQSIPFETFESEDDRLTYTSKLILAALSYKMIIDEKKMPVDKMGKFELDMEQYNKIFGTCRMPKKPIDFLCYNRNSKHIIIMHKNHFFRLNVLHNDKPLSQKQIFDHLKCVITQSSEKTVPIGVLTSDDRDNWTKFYEDLCTGNEKSLTDVQQSLFLVCLDDAMPGVDSDYPNKQTKGGYQLIHGGGSCANSGNRWFDKTVQFIIGCDGILGLTYEHSPSEGQPIAYMVDFLYNFIKKDSGTAIPDNTTNEGPTKLCFEISDATTKNIEKAESNIDQLVANFDLRCFKFEGYGKDFIKQQKLSPDSYIQMAMQYAFYKMNGFPAAHYESAATRKYVGGRTETIRSCSAESLAFAKTMLDKCKSDEEKVAALKAAIDAHKKYAVQALEGHGVDRHLLGLRLAARELGSDLPALFSDVGFTRSTNFLLSTSQVATKCDAVMGYGPTSPEGYGCCYNPREHDINFAVSRFTDCPKTNVEQFENCMTQCLCDMQRVLTKAQKSKL</sequence>
<evidence type="ECO:0000313" key="7">
    <source>
        <dbReference type="EMBL" id="JAV91632.1"/>
    </source>
</evidence>
<dbReference type="InterPro" id="IPR023213">
    <property type="entry name" value="CAT-like_dom_sf"/>
</dbReference>
<evidence type="ECO:0000259" key="6">
    <source>
        <dbReference type="Pfam" id="PF00755"/>
    </source>
</evidence>
<dbReference type="PANTHER" id="PTHR22589:SF103">
    <property type="entry name" value="CARNITINE O-ACETYL-TRANSFERASE, ISOFORM A-RELATED"/>
    <property type="match status" value="1"/>
</dbReference>
<feature type="domain" description="Choline/carnitine acyltransferase" evidence="6">
    <location>
        <begin position="44"/>
        <end position="608"/>
    </location>
</feature>
<dbReference type="AlphaFoldDB" id="A0A1Y1N152"/>
<evidence type="ECO:0000256" key="3">
    <source>
        <dbReference type="ARBA" id="ARBA00023315"/>
    </source>
</evidence>
<evidence type="ECO:0000256" key="1">
    <source>
        <dbReference type="ARBA" id="ARBA00005232"/>
    </source>
</evidence>
<dbReference type="RefSeq" id="XP_031344190.1">
    <property type="nucleotide sequence ID" value="XM_031488330.1"/>
</dbReference>
<evidence type="ECO:0000256" key="2">
    <source>
        <dbReference type="ARBA" id="ARBA00022679"/>
    </source>
</evidence>
<dbReference type="PROSITE" id="PS00439">
    <property type="entry name" value="ACYLTRANSF_C_1"/>
    <property type="match status" value="1"/>
</dbReference>
<reference evidence="7" key="1">
    <citation type="journal article" date="2016" name="Sci. Rep.">
        <title>Molecular characterization of firefly nuptial gifts: a multi-omics approach sheds light on postcopulatory sexual selection.</title>
        <authorList>
            <person name="Al-Wathiqui N."/>
            <person name="Fallon T.R."/>
            <person name="South A."/>
            <person name="Weng J.K."/>
            <person name="Lewis S.M."/>
        </authorList>
    </citation>
    <scope>NUCLEOTIDE SEQUENCE</scope>
</reference>
<dbReference type="EMBL" id="GEZM01015462">
    <property type="protein sequence ID" value="JAV91632.1"/>
    <property type="molecule type" value="Transcribed_RNA"/>
</dbReference>
<dbReference type="InterPro" id="IPR000542">
    <property type="entry name" value="Carn_acyl_trans"/>
</dbReference>
<feature type="active site" description="Proton acceptor" evidence="4">
    <location>
        <position position="341"/>
    </location>
</feature>
<evidence type="ECO:0000256" key="4">
    <source>
        <dbReference type="PIRSR" id="PIRSR600542-1"/>
    </source>
</evidence>